<dbReference type="PIRSF" id="PIRSF018266">
    <property type="entry name" value="FecR"/>
    <property type="match status" value="1"/>
</dbReference>
<dbReference type="PANTHER" id="PTHR30273">
    <property type="entry name" value="PERIPLASMIC SIGNAL SENSOR AND SIGMA FACTOR ACTIVATOR FECR-RELATED"/>
    <property type="match status" value="1"/>
</dbReference>
<gene>
    <name evidence="3" type="ORF">OIK44_02065</name>
</gene>
<feature type="domain" description="FecR protein" evidence="1">
    <location>
        <begin position="133"/>
        <end position="224"/>
    </location>
</feature>
<evidence type="ECO:0000259" key="1">
    <source>
        <dbReference type="Pfam" id="PF04773"/>
    </source>
</evidence>
<dbReference type="InterPro" id="IPR032623">
    <property type="entry name" value="FecR_N"/>
</dbReference>
<dbReference type="Proteomes" id="UP001221208">
    <property type="component" value="Unassembled WGS sequence"/>
</dbReference>
<dbReference type="EMBL" id="JAQQXR010000001">
    <property type="protein sequence ID" value="MDC8756368.1"/>
    <property type="molecule type" value="Genomic_DNA"/>
</dbReference>
<feature type="domain" description="FecR N-terminal" evidence="2">
    <location>
        <begin position="21"/>
        <end position="60"/>
    </location>
</feature>
<evidence type="ECO:0000259" key="2">
    <source>
        <dbReference type="Pfam" id="PF16220"/>
    </source>
</evidence>
<accession>A0ABT5JUD1</accession>
<evidence type="ECO:0000313" key="4">
    <source>
        <dbReference type="Proteomes" id="UP001221208"/>
    </source>
</evidence>
<dbReference type="RefSeq" id="WP_273668995.1">
    <property type="nucleotide sequence ID" value="NZ_JAQQXR010000001.1"/>
</dbReference>
<dbReference type="Gene3D" id="3.55.50.30">
    <property type="match status" value="1"/>
</dbReference>
<organism evidence="3 4">
    <name type="scientific">Janthinobacterium fluminis</name>
    <dbReference type="NCBI Taxonomy" id="2987524"/>
    <lineage>
        <taxon>Bacteria</taxon>
        <taxon>Pseudomonadati</taxon>
        <taxon>Pseudomonadota</taxon>
        <taxon>Betaproteobacteria</taxon>
        <taxon>Burkholderiales</taxon>
        <taxon>Oxalobacteraceae</taxon>
        <taxon>Janthinobacterium</taxon>
    </lineage>
</organism>
<dbReference type="PANTHER" id="PTHR30273:SF2">
    <property type="entry name" value="PROTEIN FECR"/>
    <property type="match status" value="1"/>
</dbReference>
<dbReference type="Pfam" id="PF04773">
    <property type="entry name" value="FecR"/>
    <property type="match status" value="1"/>
</dbReference>
<reference evidence="3 4" key="1">
    <citation type="submission" date="2022-10" db="EMBL/GenBank/DDBJ databases">
        <title>Janthinobacterium sp. hw3 Genome sequencing.</title>
        <authorList>
            <person name="Park S."/>
        </authorList>
    </citation>
    <scope>NUCLEOTIDE SEQUENCE [LARGE SCALE GENOMIC DNA]</scope>
    <source>
        <strain evidence="4">hw3</strain>
    </source>
</reference>
<protein>
    <submittedName>
        <fullName evidence="3">FecR domain-containing protein</fullName>
    </submittedName>
</protein>
<sequence>MTPFGLKPVDQAARAANIDIAAAQWLLRRDAGLGPDDLAALQQWLDADPAHALAWAQMCDTDALLARLPAARVAAFDRSGRGHAAPAPWLRWLRRCGGAAPRRALTACALALCCLAGSELLYEHGRQADYAQTFATARGQYASQTLPDGSTVELDTGTVLQVSLYDDRREVRLLRGQAMFHVSHDASRPFRVYAEAASVTVLGTRFSVRNVGGMVNVAVQQGKVAVAAPGRDAAAAPLWAGDGLNLAANGQSTPANVVPAAVGSWRDGRVNFDNATLAEALAEFERYADTGLVLGDPALGQLRLSGSFDVGKPAQFAAALPLALPVRLVGDGRAQRILAR</sequence>
<dbReference type="InterPro" id="IPR012373">
    <property type="entry name" value="Ferrdict_sens_TM"/>
</dbReference>
<dbReference type="Pfam" id="PF16220">
    <property type="entry name" value="DUF4880"/>
    <property type="match status" value="1"/>
</dbReference>
<dbReference type="InterPro" id="IPR006860">
    <property type="entry name" value="FecR"/>
</dbReference>
<keyword evidence="4" id="KW-1185">Reference proteome</keyword>
<evidence type="ECO:0000313" key="3">
    <source>
        <dbReference type="EMBL" id="MDC8756368.1"/>
    </source>
</evidence>
<proteinExistence type="predicted"/>
<comment type="caution">
    <text evidence="3">The sequence shown here is derived from an EMBL/GenBank/DDBJ whole genome shotgun (WGS) entry which is preliminary data.</text>
</comment>
<dbReference type="Gene3D" id="2.60.120.1440">
    <property type="match status" value="1"/>
</dbReference>
<name>A0ABT5JUD1_9BURK</name>